<evidence type="ECO:0000313" key="3">
    <source>
        <dbReference type="Proteomes" id="UP000760494"/>
    </source>
</evidence>
<dbReference type="EMBL" id="CABFJX010000005">
    <property type="protein sequence ID" value="VTT56913.1"/>
    <property type="molecule type" value="Genomic_DNA"/>
</dbReference>
<reference evidence="2" key="1">
    <citation type="submission" date="2019-05" db="EMBL/GenBank/DDBJ databases">
        <authorList>
            <person name="Piombo E."/>
        </authorList>
    </citation>
    <scope>NUCLEOTIDE SEQUENCE</scope>
    <source>
        <strain evidence="2">C2S</strain>
    </source>
</reference>
<feature type="region of interest" description="Disordered" evidence="1">
    <location>
        <begin position="26"/>
        <end position="49"/>
    </location>
</feature>
<proteinExistence type="predicted"/>
<dbReference type="Proteomes" id="UP000760494">
    <property type="component" value="Unassembled WGS sequence"/>
</dbReference>
<sequence>MMAGHWQYTGLQKTKPDAPWFKRDQVHGRNWGMPDDTLNDDSTDGTSYQTDERLKSMMPVLYRAGDRKKGGHELLHNGANDTVFQIQILLALQYMNPELKPKLIARLISGQDPMTPITTWLNFTWRGSVLDMMNEPLVDLEEVPQETKSHQLTARTKARTTMPEYSQAYLDHLGEEWMTRWSNCTPSMRDYSRVALELMATITNPAIIDRLSNCNLYRLRTNAIFGVTWSTEDNHTYWPSVSTSDIVEMENA</sequence>
<name>A0A9Q9RBS8_FUSFU</name>
<accession>A0A9Q9RBS8</accession>
<evidence type="ECO:0000256" key="1">
    <source>
        <dbReference type="SAM" id="MobiDB-lite"/>
    </source>
</evidence>
<organism evidence="2 3">
    <name type="scientific">Fusarium fujikuroi</name>
    <name type="common">Bakanae and foot rot disease fungus</name>
    <name type="synonym">Gibberella fujikuroi</name>
    <dbReference type="NCBI Taxonomy" id="5127"/>
    <lineage>
        <taxon>Eukaryota</taxon>
        <taxon>Fungi</taxon>
        <taxon>Dikarya</taxon>
        <taxon>Ascomycota</taxon>
        <taxon>Pezizomycotina</taxon>
        <taxon>Sordariomycetes</taxon>
        <taxon>Hypocreomycetidae</taxon>
        <taxon>Hypocreales</taxon>
        <taxon>Nectriaceae</taxon>
        <taxon>Fusarium</taxon>
        <taxon>Fusarium fujikuroi species complex</taxon>
    </lineage>
</organism>
<protein>
    <submittedName>
        <fullName evidence="2">Uncharacterized protein</fullName>
    </submittedName>
</protein>
<gene>
    <name evidence="2" type="ORF">C2S_13400</name>
</gene>
<evidence type="ECO:0000313" key="2">
    <source>
        <dbReference type="EMBL" id="VTT56913.1"/>
    </source>
</evidence>
<dbReference type="AlphaFoldDB" id="A0A9Q9RBS8"/>
<comment type="caution">
    <text evidence="2">The sequence shown here is derived from an EMBL/GenBank/DDBJ whole genome shotgun (WGS) entry which is preliminary data.</text>
</comment>